<sequence>MAYMDREWIQLMKVIGVGIIVTGYILLFISEYRELEEMKQGGSFSPCK</sequence>
<evidence type="ECO:0000313" key="2">
    <source>
        <dbReference type="EMBL" id="GAC91348.1"/>
    </source>
</evidence>
<gene>
    <name evidence="2" type="ORF">KN10_1784</name>
</gene>
<dbReference type="Proteomes" id="UP000013057">
    <property type="component" value="Unassembled WGS sequence"/>
</dbReference>
<feature type="transmembrane region" description="Helical" evidence="1">
    <location>
        <begin position="12"/>
        <end position="29"/>
    </location>
</feature>
<evidence type="ECO:0000256" key="1">
    <source>
        <dbReference type="SAM" id="Phobius"/>
    </source>
</evidence>
<dbReference type="EMBL" id="BARH01000013">
    <property type="protein sequence ID" value="GAC91348.1"/>
    <property type="molecule type" value="Genomic_DNA"/>
</dbReference>
<name>R4G0W9_9BACL</name>
<accession>R4G0W9</accession>
<organism evidence="2 3">
    <name type="scientific">Anoxybacillus flavithermus NBRC 109594</name>
    <dbReference type="NCBI Taxonomy" id="1315967"/>
    <lineage>
        <taxon>Bacteria</taxon>
        <taxon>Bacillati</taxon>
        <taxon>Bacillota</taxon>
        <taxon>Bacilli</taxon>
        <taxon>Bacillales</taxon>
        <taxon>Anoxybacillaceae</taxon>
        <taxon>Anoxybacillus</taxon>
    </lineage>
</organism>
<dbReference type="AlphaFoldDB" id="R4G0W9"/>
<evidence type="ECO:0000313" key="3">
    <source>
        <dbReference type="Proteomes" id="UP000013057"/>
    </source>
</evidence>
<reference evidence="3" key="1">
    <citation type="journal article" date="2013" name="Genome">
        <title>Draft Genome Sequence of a Thermophilic Member of the Bacillaceae, Anoxybacillus flavithermus Strain Kn10, Isolated from the Kan-nawa Hot Spring in Japan.</title>
        <authorList>
            <person name="Matsutani M."/>
            <person name="Shirakihara Y."/>
            <person name="Imada K."/>
            <person name="Yakushi T."/>
            <person name="Matsushita K."/>
        </authorList>
    </citation>
    <scope>NUCLEOTIDE SEQUENCE [LARGE SCALE GENOMIC DNA]</scope>
    <source>
        <strain evidence="3">NBRC 109594</strain>
    </source>
</reference>
<keyword evidence="1" id="KW-0812">Transmembrane</keyword>
<keyword evidence="1" id="KW-1133">Transmembrane helix</keyword>
<proteinExistence type="predicted"/>
<protein>
    <submittedName>
        <fullName evidence="2">Uncharacterized protein</fullName>
    </submittedName>
</protein>
<keyword evidence="1" id="KW-0472">Membrane</keyword>
<comment type="caution">
    <text evidence="2">The sequence shown here is derived from an EMBL/GenBank/DDBJ whole genome shotgun (WGS) entry which is preliminary data.</text>
</comment>